<comment type="caution">
    <text evidence="1">The sequence shown here is derived from an EMBL/GenBank/DDBJ whole genome shotgun (WGS) entry which is preliminary data.</text>
</comment>
<dbReference type="AlphaFoldDB" id="A0A645JJX4"/>
<dbReference type="EMBL" id="VSSQ01143129">
    <property type="protein sequence ID" value="MPN63542.1"/>
    <property type="molecule type" value="Genomic_DNA"/>
</dbReference>
<protein>
    <submittedName>
        <fullName evidence="1">Uncharacterized protein</fullName>
    </submittedName>
</protein>
<evidence type="ECO:0000313" key="1">
    <source>
        <dbReference type="EMBL" id="MPN63542.1"/>
    </source>
</evidence>
<sequence length="97" mass="11135">MLITFRNIHTVIEHLAVRWLQQLQNGSSQCALAAAGFSNDTQRTAFLNRQIHIVHSMKPRGFAYLEIFLKAYGLQQWNLLLIFHQSFSPFAASFANK</sequence>
<accession>A0A645JJX4</accession>
<reference evidence="1" key="1">
    <citation type="submission" date="2019-08" db="EMBL/GenBank/DDBJ databases">
        <authorList>
            <person name="Kucharzyk K."/>
            <person name="Murdoch R.W."/>
            <person name="Higgins S."/>
            <person name="Loffler F."/>
        </authorList>
    </citation>
    <scope>NUCLEOTIDE SEQUENCE</scope>
</reference>
<gene>
    <name evidence="1" type="ORF">SDC9_211306</name>
</gene>
<name>A0A645JJX4_9ZZZZ</name>
<proteinExistence type="predicted"/>
<organism evidence="1">
    <name type="scientific">bioreactor metagenome</name>
    <dbReference type="NCBI Taxonomy" id="1076179"/>
    <lineage>
        <taxon>unclassified sequences</taxon>
        <taxon>metagenomes</taxon>
        <taxon>ecological metagenomes</taxon>
    </lineage>
</organism>